<dbReference type="Pfam" id="PF17921">
    <property type="entry name" value="Integrase_H2C2"/>
    <property type="match status" value="1"/>
</dbReference>
<organism evidence="5 6">
    <name type="scientific">Elysia marginata</name>
    <dbReference type="NCBI Taxonomy" id="1093978"/>
    <lineage>
        <taxon>Eukaryota</taxon>
        <taxon>Metazoa</taxon>
        <taxon>Spiralia</taxon>
        <taxon>Lophotrochozoa</taxon>
        <taxon>Mollusca</taxon>
        <taxon>Gastropoda</taxon>
        <taxon>Heterobranchia</taxon>
        <taxon>Euthyneura</taxon>
        <taxon>Panpulmonata</taxon>
        <taxon>Sacoglossa</taxon>
        <taxon>Placobranchoidea</taxon>
        <taxon>Plakobranchidae</taxon>
        <taxon>Elysia</taxon>
    </lineage>
</organism>
<keyword evidence="2" id="KW-0547">Nucleotide-binding</keyword>
<dbReference type="PANTHER" id="PTHR37984">
    <property type="entry name" value="PROTEIN CBG26694"/>
    <property type="match status" value="1"/>
</dbReference>
<evidence type="ECO:0000256" key="3">
    <source>
        <dbReference type="SAM" id="Phobius"/>
    </source>
</evidence>
<dbReference type="InterPro" id="IPR027417">
    <property type="entry name" value="P-loop_NTPase"/>
</dbReference>
<reference evidence="5 6" key="1">
    <citation type="journal article" date="2021" name="Elife">
        <title>Chloroplast acquisition without the gene transfer in kleptoplastic sea slugs, Plakobranchus ocellatus.</title>
        <authorList>
            <person name="Maeda T."/>
            <person name="Takahashi S."/>
            <person name="Yoshida T."/>
            <person name="Shimamura S."/>
            <person name="Takaki Y."/>
            <person name="Nagai Y."/>
            <person name="Toyoda A."/>
            <person name="Suzuki Y."/>
            <person name="Arimoto A."/>
            <person name="Ishii H."/>
            <person name="Satoh N."/>
            <person name="Nishiyama T."/>
            <person name="Hasebe M."/>
            <person name="Maruyama T."/>
            <person name="Minagawa J."/>
            <person name="Obokata J."/>
            <person name="Shigenobu S."/>
        </authorList>
    </citation>
    <scope>NUCLEOTIDE SEQUENCE [LARGE SCALE GENOMIC DNA]</scope>
</reference>
<dbReference type="InterPro" id="IPR036397">
    <property type="entry name" value="RNaseH_sf"/>
</dbReference>
<keyword evidence="3" id="KW-1133">Transmembrane helix</keyword>
<dbReference type="InterPro" id="IPR050951">
    <property type="entry name" value="Retrovirus_Pol_polyprotein"/>
</dbReference>
<dbReference type="Gene3D" id="3.30.420.10">
    <property type="entry name" value="Ribonuclease H-like superfamily/Ribonuclease H"/>
    <property type="match status" value="1"/>
</dbReference>
<comment type="caution">
    <text evidence="5">The sequence shown here is derived from an EMBL/GenBank/DDBJ whole genome shotgun (WGS) entry which is preliminary data.</text>
</comment>
<feature type="transmembrane region" description="Helical" evidence="3">
    <location>
        <begin position="619"/>
        <end position="635"/>
    </location>
</feature>
<dbReference type="AlphaFoldDB" id="A0AAV4EVL4"/>
<dbReference type="Gene3D" id="3.40.50.300">
    <property type="entry name" value="P-loop containing nucleotide triphosphate hydrolases"/>
    <property type="match status" value="1"/>
</dbReference>
<dbReference type="GO" id="GO:0015074">
    <property type="term" value="P:DNA integration"/>
    <property type="evidence" value="ECO:0007669"/>
    <property type="project" value="InterPro"/>
</dbReference>
<dbReference type="GO" id="GO:0005525">
    <property type="term" value="F:GTP binding"/>
    <property type="evidence" value="ECO:0007669"/>
    <property type="project" value="InterPro"/>
</dbReference>
<dbReference type="EMBL" id="BMAT01011002">
    <property type="protein sequence ID" value="GFR64804.1"/>
    <property type="molecule type" value="Genomic_DNA"/>
</dbReference>
<dbReference type="InterPro" id="IPR012337">
    <property type="entry name" value="RNaseH-like_sf"/>
</dbReference>
<evidence type="ECO:0000256" key="2">
    <source>
        <dbReference type="ARBA" id="ARBA00022741"/>
    </source>
</evidence>
<name>A0AAV4EVL4_9GAST</name>
<evidence type="ECO:0000313" key="6">
    <source>
        <dbReference type="Proteomes" id="UP000762676"/>
    </source>
</evidence>
<dbReference type="GO" id="GO:0003676">
    <property type="term" value="F:nucleic acid binding"/>
    <property type="evidence" value="ECO:0007669"/>
    <property type="project" value="InterPro"/>
</dbReference>
<gene>
    <name evidence="5" type="ORF">ElyMa_005515500</name>
</gene>
<evidence type="ECO:0000256" key="1">
    <source>
        <dbReference type="ARBA" id="ARBA00008535"/>
    </source>
</evidence>
<dbReference type="PROSITE" id="PS50994">
    <property type="entry name" value="INTEGRASE"/>
    <property type="match status" value="1"/>
</dbReference>
<evidence type="ECO:0000259" key="4">
    <source>
        <dbReference type="PROSITE" id="PS50994"/>
    </source>
</evidence>
<keyword evidence="6" id="KW-1185">Reference proteome</keyword>
<keyword evidence="3" id="KW-0812">Transmembrane</keyword>
<evidence type="ECO:0000313" key="5">
    <source>
        <dbReference type="EMBL" id="GFR64804.1"/>
    </source>
</evidence>
<proteinExistence type="inferred from homology"/>
<feature type="transmembrane region" description="Helical" evidence="3">
    <location>
        <begin position="560"/>
        <end position="580"/>
    </location>
</feature>
<dbReference type="Proteomes" id="UP000762676">
    <property type="component" value="Unassembled WGS sequence"/>
</dbReference>
<dbReference type="Pfam" id="PF04548">
    <property type="entry name" value="AIG1"/>
    <property type="match status" value="1"/>
</dbReference>
<dbReference type="PANTHER" id="PTHR37984:SF7">
    <property type="entry name" value="INTEGRASE CATALYTIC DOMAIN-CONTAINING PROTEIN"/>
    <property type="match status" value="1"/>
</dbReference>
<comment type="similarity">
    <text evidence="1">Belongs to the TRAFAC class TrmE-Era-EngA-EngB-Septin-like GTPase superfamily. AIG1/Toc34/Toc159-like paraseptin GTPase family. IAN subfamily.</text>
</comment>
<accession>A0AAV4EVL4</accession>
<dbReference type="Pfam" id="PF00665">
    <property type="entry name" value="rve"/>
    <property type="match status" value="1"/>
</dbReference>
<protein>
    <submittedName>
        <fullName evidence="5">Pol polyprotein</fullName>
    </submittedName>
</protein>
<dbReference type="InterPro" id="IPR006703">
    <property type="entry name" value="G_AIG1"/>
</dbReference>
<feature type="domain" description="Integrase catalytic" evidence="4">
    <location>
        <begin position="63"/>
        <end position="224"/>
    </location>
</feature>
<keyword evidence="3" id="KW-0472">Membrane</keyword>
<dbReference type="Gene3D" id="1.10.340.70">
    <property type="match status" value="1"/>
</dbReference>
<dbReference type="SUPFAM" id="SSF53098">
    <property type="entry name" value="Ribonuclease H-like"/>
    <property type="match status" value="1"/>
</dbReference>
<dbReference type="InterPro" id="IPR001584">
    <property type="entry name" value="Integrase_cat-core"/>
</dbReference>
<sequence>MSSSTDYTVDGHQGIEKCLLRARENVFWLGMTKDITEKVKECSICERYNRKSQQKQPLLQHEVPRGPFEKVAADIFHLDGQNFLLMADYYSKMPFVKSLKTMTSKETIDYTESVFAIHGIPKVVISDNARQFTSFEFENFRKQWEFKHVTSSPHFPQSNGFIERTVQTVKNCLKKAKAKKENPQLALLSLRTTPIDNILPSPAELLFNRKVQGQIPHIIRHDNKSVSMERNNDVGLFLIGSQNSDTRMLGNLIAGTPVFLNTSDPTTQQQQDNVHYCVQPDRVVILAKGPDIRNAQERAVNSRQFVRSVERFLQVMAREGHFFVFVLMLQFGCRISEEEMVLVTFVTAVLGEQVLDLHTLLAMTGGEIFEREHGCWRSGFQTWCRNQRGSHLRDLMEACRWRVHLLGDMGRRETGPQDQLRHLLVSVDTLRQELGQSGAYSRRHFDLAENSRKLAVVRSRKLVVEERSREELERILPRLIRIRTRLQPSLQLQQLEELRLDTVQLVGDVQREDCGTGVLERTLAQAKLAKRSVGDAIAVCKNFIQSDDRVEATENRAQQLLGAQTVMISLLVFVAGVVCIEHRSVYEILIPHNRNALLAGWVVCCALCCFKKASLQTHIVALVVLLAACLMAAYLE</sequence>
<dbReference type="FunFam" id="3.30.420.10:FF:000063">
    <property type="entry name" value="Retrovirus-related Pol polyprotein from transposon 297-like Protein"/>
    <property type="match status" value="1"/>
</dbReference>
<dbReference type="InterPro" id="IPR041588">
    <property type="entry name" value="Integrase_H2C2"/>
</dbReference>